<sequence>MVYGRSAIEAMSYITSAFIPLSRDRDELYISVEGMARTKNIISREEIGAQELKGARGGDNGEEGQSGDKDGEGSESGEDEESGEEEDEDDDNEEVEEVVEKRADAKGRGKAKPRTPKGEKLADDPSTSFSAHPNPTYVGNLPRVSRWIVKSEQGLNIDHVQRLRRALDTAQLNKRVRRAVEFVTAWKALPPRLGDKASAVKMVDEVLKHLTMIGSSGTSGTTTSSGTQSQPATSKRKATTVATGPSKTKGKKSKN</sequence>
<evidence type="ECO:0000313" key="2">
    <source>
        <dbReference type="EMBL" id="KAK9148380.1"/>
    </source>
</evidence>
<keyword evidence="3" id="KW-1185">Reference proteome</keyword>
<name>A0AAP0KBZ4_9MAGN</name>
<feature type="region of interest" description="Disordered" evidence="1">
    <location>
        <begin position="49"/>
        <end position="137"/>
    </location>
</feature>
<reference evidence="2 3" key="1">
    <citation type="submission" date="2024-01" db="EMBL/GenBank/DDBJ databases">
        <title>Genome assemblies of Stephania.</title>
        <authorList>
            <person name="Yang L."/>
        </authorList>
    </citation>
    <scope>NUCLEOTIDE SEQUENCE [LARGE SCALE GENOMIC DNA]</scope>
    <source>
        <strain evidence="2">JXDWG</strain>
        <tissue evidence="2">Leaf</tissue>
    </source>
</reference>
<feature type="compositionally biased region" description="Low complexity" evidence="1">
    <location>
        <begin position="214"/>
        <end position="227"/>
    </location>
</feature>
<evidence type="ECO:0000313" key="3">
    <source>
        <dbReference type="Proteomes" id="UP001419268"/>
    </source>
</evidence>
<proteinExistence type="predicted"/>
<comment type="caution">
    <text evidence="2">The sequence shown here is derived from an EMBL/GenBank/DDBJ whole genome shotgun (WGS) entry which is preliminary data.</text>
</comment>
<feature type="compositionally biased region" description="Acidic residues" evidence="1">
    <location>
        <begin position="73"/>
        <end position="97"/>
    </location>
</feature>
<feature type="compositionally biased region" description="Basic and acidic residues" evidence="1">
    <location>
        <begin position="98"/>
        <end position="107"/>
    </location>
</feature>
<dbReference type="Proteomes" id="UP001419268">
    <property type="component" value="Unassembled WGS sequence"/>
</dbReference>
<organism evidence="2 3">
    <name type="scientific">Stephania cephalantha</name>
    <dbReference type="NCBI Taxonomy" id="152367"/>
    <lineage>
        <taxon>Eukaryota</taxon>
        <taxon>Viridiplantae</taxon>
        <taxon>Streptophyta</taxon>
        <taxon>Embryophyta</taxon>
        <taxon>Tracheophyta</taxon>
        <taxon>Spermatophyta</taxon>
        <taxon>Magnoliopsida</taxon>
        <taxon>Ranunculales</taxon>
        <taxon>Menispermaceae</taxon>
        <taxon>Menispermoideae</taxon>
        <taxon>Cissampelideae</taxon>
        <taxon>Stephania</taxon>
    </lineage>
</organism>
<gene>
    <name evidence="2" type="ORF">Scep_007137</name>
</gene>
<dbReference type="EMBL" id="JBBNAG010000003">
    <property type="protein sequence ID" value="KAK9148380.1"/>
    <property type="molecule type" value="Genomic_DNA"/>
</dbReference>
<accession>A0AAP0KBZ4</accession>
<feature type="region of interest" description="Disordered" evidence="1">
    <location>
        <begin position="213"/>
        <end position="255"/>
    </location>
</feature>
<evidence type="ECO:0000256" key="1">
    <source>
        <dbReference type="SAM" id="MobiDB-lite"/>
    </source>
</evidence>
<dbReference type="AlphaFoldDB" id="A0AAP0KBZ4"/>
<protein>
    <submittedName>
        <fullName evidence="2">Uncharacterized protein</fullName>
    </submittedName>
</protein>